<dbReference type="SMART" id="SM00346">
    <property type="entry name" value="HTH_ICLR"/>
    <property type="match status" value="1"/>
</dbReference>
<sequence length="260" mass="28607">MPKSSPLSTTRPYNIAALESAIHILELVGHEPGLRLQGLVERSGLNKSHVFRILRNLQDHALVWQDDVGAYRLGQAAYLLGKRAESQWSLTRAARRTLDDLSAATHENVHLVVRDDLHSVVVDLRESPHPIRMYAAVGRIGPLHAGGTPKVLLAYAGEDVLRRVLNAGLPSFTAHTTADPAELRAVLDDIRREGSHVAIADLEDGTFSIAAPIFDHEGRAVAAVSVAGPLLRFDDERRGRYRRLVVEAARRISRDLGFKP</sequence>
<dbReference type="EMBL" id="QJSX01000012">
    <property type="protein sequence ID" value="PYE52711.1"/>
    <property type="molecule type" value="Genomic_DNA"/>
</dbReference>
<dbReference type="PROSITE" id="PS51077">
    <property type="entry name" value="HTH_ICLR"/>
    <property type="match status" value="1"/>
</dbReference>
<evidence type="ECO:0000313" key="6">
    <source>
        <dbReference type="EMBL" id="PYE52711.1"/>
    </source>
</evidence>
<keyword evidence="2" id="KW-0238">DNA-binding</keyword>
<dbReference type="RefSeq" id="WP_110887606.1">
    <property type="nucleotide sequence ID" value="NZ_QJSX01000012.1"/>
</dbReference>
<dbReference type="InterPro" id="IPR029016">
    <property type="entry name" value="GAF-like_dom_sf"/>
</dbReference>
<dbReference type="InterPro" id="IPR005471">
    <property type="entry name" value="Tscrpt_reg_IclR_N"/>
</dbReference>
<dbReference type="GO" id="GO:0045892">
    <property type="term" value="P:negative regulation of DNA-templated transcription"/>
    <property type="evidence" value="ECO:0007669"/>
    <property type="project" value="TreeGrafter"/>
</dbReference>
<evidence type="ECO:0000256" key="2">
    <source>
        <dbReference type="ARBA" id="ARBA00023125"/>
    </source>
</evidence>
<evidence type="ECO:0000259" key="4">
    <source>
        <dbReference type="PROSITE" id="PS51077"/>
    </source>
</evidence>
<comment type="caution">
    <text evidence="6">The sequence shown here is derived from an EMBL/GenBank/DDBJ whole genome shotgun (WGS) entry which is preliminary data.</text>
</comment>
<dbReference type="GO" id="GO:0003677">
    <property type="term" value="F:DNA binding"/>
    <property type="evidence" value="ECO:0007669"/>
    <property type="project" value="UniProtKB-KW"/>
</dbReference>
<gene>
    <name evidence="6" type="ORF">DES52_11232</name>
</gene>
<feature type="domain" description="HTH iclR-type" evidence="4">
    <location>
        <begin position="15"/>
        <end position="75"/>
    </location>
</feature>
<evidence type="ECO:0000256" key="1">
    <source>
        <dbReference type="ARBA" id="ARBA00023015"/>
    </source>
</evidence>
<keyword evidence="1" id="KW-0805">Transcription regulation</keyword>
<dbReference type="PANTHER" id="PTHR30136:SF24">
    <property type="entry name" value="HTH-TYPE TRANSCRIPTIONAL REPRESSOR ALLR"/>
    <property type="match status" value="1"/>
</dbReference>
<dbReference type="InterPro" id="IPR014757">
    <property type="entry name" value="Tscrpt_reg_IclR_C"/>
</dbReference>
<feature type="domain" description="IclR-ED" evidence="5">
    <location>
        <begin position="76"/>
        <end position="258"/>
    </location>
</feature>
<dbReference type="AlphaFoldDB" id="A0A318S2E6"/>
<dbReference type="InterPro" id="IPR050707">
    <property type="entry name" value="HTH_MetabolicPath_Reg"/>
</dbReference>
<dbReference type="PROSITE" id="PS51078">
    <property type="entry name" value="ICLR_ED"/>
    <property type="match status" value="1"/>
</dbReference>
<keyword evidence="3" id="KW-0804">Transcription</keyword>
<protein>
    <submittedName>
        <fullName evidence="6">IclR family transcriptional regulator</fullName>
    </submittedName>
</protein>
<keyword evidence="7" id="KW-1185">Reference proteome</keyword>
<dbReference type="InterPro" id="IPR036388">
    <property type="entry name" value="WH-like_DNA-bd_sf"/>
</dbReference>
<evidence type="ECO:0000256" key="3">
    <source>
        <dbReference type="ARBA" id="ARBA00023163"/>
    </source>
</evidence>
<dbReference type="SUPFAM" id="SSF46785">
    <property type="entry name" value="Winged helix' DNA-binding domain"/>
    <property type="match status" value="1"/>
</dbReference>
<dbReference type="Gene3D" id="3.30.450.40">
    <property type="match status" value="1"/>
</dbReference>
<dbReference type="SUPFAM" id="SSF55781">
    <property type="entry name" value="GAF domain-like"/>
    <property type="match status" value="1"/>
</dbReference>
<dbReference type="Pfam" id="PF01614">
    <property type="entry name" value="IclR_C"/>
    <property type="match status" value="1"/>
</dbReference>
<name>A0A318S2E6_9DEIO</name>
<dbReference type="PANTHER" id="PTHR30136">
    <property type="entry name" value="HELIX-TURN-HELIX TRANSCRIPTIONAL REGULATOR, ICLR FAMILY"/>
    <property type="match status" value="1"/>
</dbReference>
<dbReference type="InterPro" id="IPR036390">
    <property type="entry name" value="WH_DNA-bd_sf"/>
</dbReference>
<dbReference type="OrthoDB" id="9791752at2"/>
<organism evidence="6 7">
    <name type="scientific">Deinococcus yavapaiensis KR-236</name>
    <dbReference type="NCBI Taxonomy" id="694435"/>
    <lineage>
        <taxon>Bacteria</taxon>
        <taxon>Thermotogati</taxon>
        <taxon>Deinococcota</taxon>
        <taxon>Deinococci</taxon>
        <taxon>Deinococcales</taxon>
        <taxon>Deinococcaceae</taxon>
        <taxon>Deinococcus</taxon>
    </lineage>
</organism>
<dbReference type="Gene3D" id="1.10.10.10">
    <property type="entry name" value="Winged helix-like DNA-binding domain superfamily/Winged helix DNA-binding domain"/>
    <property type="match status" value="1"/>
</dbReference>
<dbReference type="GO" id="GO:0003700">
    <property type="term" value="F:DNA-binding transcription factor activity"/>
    <property type="evidence" value="ECO:0007669"/>
    <property type="project" value="TreeGrafter"/>
</dbReference>
<evidence type="ECO:0000259" key="5">
    <source>
        <dbReference type="PROSITE" id="PS51078"/>
    </source>
</evidence>
<dbReference type="Pfam" id="PF09339">
    <property type="entry name" value="HTH_IclR"/>
    <property type="match status" value="1"/>
</dbReference>
<dbReference type="Proteomes" id="UP000248326">
    <property type="component" value="Unassembled WGS sequence"/>
</dbReference>
<accession>A0A318S2E6</accession>
<evidence type="ECO:0000313" key="7">
    <source>
        <dbReference type="Proteomes" id="UP000248326"/>
    </source>
</evidence>
<proteinExistence type="predicted"/>
<reference evidence="6 7" key="1">
    <citation type="submission" date="2018-06" db="EMBL/GenBank/DDBJ databases">
        <title>Genomic Encyclopedia of Type Strains, Phase IV (KMG-IV): sequencing the most valuable type-strain genomes for metagenomic binning, comparative biology and taxonomic classification.</title>
        <authorList>
            <person name="Goeker M."/>
        </authorList>
    </citation>
    <scope>NUCLEOTIDE SEQUENCE [LARGE SCALE GENOMIC DNA]</scope>
    <source>
        <strain evidence="6 7">DSM 18048</strain>
    </source>
</reference>